<evidence type="ECO:0000313" key="2">
    <source>
        <dbReference type="EMBL" id="PZD97580.1"/>
    </source>
</evidence>
<feature type="transmembrane region" description="Helical" evidence="1">
    <location>
        <begin position="6"/>
        <end position="24"/>
    </location>
</feature>
<accession>A0A2W1LHU3</accession>
<dbReference type="AlphaFoldDB" id="A0A2W1LHU3"/>
<dbReference type="Proteomes" id="UP000249522">
    <property type="component" value="Unassembled WGS sequence"/>
</dbReference>
<dbReference type="RefSeq" id="WP_111144941.1">
    <property type="nucleotide sequence ID" value="NZ_QKRB01000010.1"/>
</dbReference>
<feature type="transmembrane region" description="Helical" evidence="1">
    <location>
        <begin position="44"/>
        <end position="66"/>
    </location>
</feature>
<feature type="transmembrane region" description="Helical" evidence="1">
    <location>
        <begin position="78"/>
        <end position="97"/>
    </location>
</feature>
<keyword evidence="1" id="KW-0472">Membrane</keyword>
<evidence type="ECO:0000313" key="3">
    <source>
        <dbReference type="Proteomes" id="UP000249522"/>
    </source>
</evidence>
<comment type="caution">
    <text evidence="2">The sequence shown here is derived from an EMBL/GenBank/DDBJ whole genome shotgun (WGS) entry which is preliminary data.</text>
</comment>
<name>A0A2W1LHU3_9BACL</name>
<evidence type="ECO:0000256" key="1">
    <source>
        <dbReference type="SAM" id="Phobius"/>
    </source>
</evidence>
<keyword evidence="3" id="KW-1185">Reference proteome</keyword>
<organism evidence="2 3">
    <name type="scientific">Paenibacillus sambharensis</name>
    <dbReference type="NCBI Taxonomy" id="1803190"/>
    <lineage>
        <taxon>Bacteria</taxon>
        <taxon>Bacillati</taxon>
        <taxon>Bacillota</taxon>
        <taxon>Bacilli</taxon>
        <taxon>Bacillales</taxon>
        <taxon>Paenibacillaceae</taxon>
        <taxon>Paenibacillus</taxon>
    </lineage>
</organism>
<sequence length="101" mass="11025">MNTTDYLVMAAALTAALLMVLFLWRKNAGGGGLHEADEKTKQLLRLYLLRIIAIILGAGAVGLAVLTFMQRETVPVDILWIYLLVLLMALAAGGWLAKRQS</sequence>
<keyword evidence="1" id="KW-1133">Transmembrane helix</keyword>
<protein>
    <submittedName>
        <fullName evidence="2">Uncharacterized protein</fullName>
    </submittedName>
</protein>
<keyword evidence="1" id="KW-0812">Transmembrane</keyword>
<gene>
    <name evidence="2" type="ORF">DNH61_01530</name>
</gene>
<proteinExistence type="predicted"/>
<dbReference type="EMBL" id="QKRB01000010">
    <property type="protein sequence ID" value="PZD97580.1"/>
    <property type="molecule type" value="Genomic_DNA"/>
</dbReference>
<reference evidence="2 3" key="1">
    <citation type="submission" date="2018-06" db="EMBL/GenBank/DDBJ databases">
        <title>Paenibacillus imtechensis sp. nov.</title>
        <authorList>
            <person name="Pinnaka A.K."/>
            <person name="Singh H."/>
            <person name="Kaur M."/>
        </authorList>
    </citation>
    <scope>NUCLEOTIDE SEQUENCE [LARGE SCALE GENOMIC DNA]</scope>
    <source>
        <strain evidence="2 3">SMB1</strain>
    </source>
</reference>